<accession>A0A0G4GNK2</accession>
<gene>
    <name evidence="1" type="ORF">Cvel_4973</name>
</gene>
<organism evidence="1">
    <name type="scientific">Chromera velia CCMP2878</name>
    <dbReference type="NCBI Taxonomy" id="1169474"/>
    <lineage>
        <taxon>Eukaryota</taxon>
        <taxon>Sar</taxon>
        <taxon>Alveolata</taxon>
        <taxon>Colpodellida</taxon>
        <taxon>Chromeraceae</taxon>
        <taxon>Chromera</taxon>
    </lineage>
</organism>
<dbReference type="AlphaFoldDB" id="A0A0G4GNK2"/>
<name>A0A0G4GNK2_9ALVE</name>
<proteinExistence type="predicted"/>
<dbReference type="VEuPathDB" id="CryptoDB:Cvel_4973"/>
<protein>
    <submittedName>
        <fullName evidence="1">Uncharacterized protein</fullName>
    </submittedName>
</protein>
<evidence type="ECO:0000313" key="1">
    <source>
        <dbReference type="EMBL" id="CEM31865.1"/>
    </source>
</evidence>
<dbReference type="EMBL" id="CDMZ01001391">
    <property type="protein sequence ID" value="CEM31865.1"/>
    <property type="molecule type" value="Genomic_DNA"/>
</dbReference>
<sequence>MASHLSSSAPSPPSSWPYRNDSVVPYIPSISLFHYWSRESGSGSSPSSHLPSTSSVRGSSLCPRFHTLLSIVSSLCPPPPDPCSSLRASLSCCSSLPGTCLIRSSPPSDLPISRWVFLPPQSPLGACVGRDSGSSPPCPVPVYRWASPPLISSPPGPYMRTRMDVHRRMLRIDSQLAFAVVRKRRTIRDISVSVDRLGMKEDVFFTAYSLVDRCLQTVISSP</sequence>
<reference evidence="1" key="1">
    <citation type="submission" date="2014-11" db="EMBL/GenBank/DDBJ databases">
        <authorList>
            <person name="Otto D Thomas"/>
            <person name="Naeem Raeece"/>
        </authorList>
    </citation>
    <scope>NUCLEOTIDE SEQUENCE</scope>
</reference>